<evidence type="ECO:0000313" key="1">
    <source>
        <dbReference type="EMBL" id="KEQ16213.1"/>
    </source>
</evidence>
<keyword evidence="2" id="KW-1185">Reference proteome</keyword>
<proteinExistence type="predicted"/>
<name>A0A081NCP0_9GAMM</name>
<dbReference type="Proteomes" id="UP000028073">
    <property type="component" value="Unassembled WGS sequence"/>
</dbReference>
<sequence>MKASNTETMFNPFALLLTLCMLPGLALAFENRYSDYDPTQADSPPGVYGQAFEYRLDVQPLMGWTQLENVTFSLRQAGSQTPDVNGLSSDNSSFEYSFGFLAPAARNLVGQARNVFDYLTTFSGLSAVQKRLSSAEEASKQPGPLEMLWSQKPEESSLPSARFSFKEIEPVHSFEKDLVYQMDLSWTW</sequence>
<comment type="caution">
    <text evidence="1">The sequence shown here is derived from an EMBL/GenBank/DDBJ whole genome shotgun (WGS) entry which is preliminary data.</text>
</comment>
<dbReference type="OrthoDB" id="9825401at2"/>
<dbReference type="RefSeq" id="WP_034840851.1">
    <property type="nucleotide sequence ID" value="NZ_JOKH01000006.1"/>
</dbReference>
<dbReference type="EMBL" id="JOKH01000006">
    <property type="protein sequence ID" value="KEQ16213.1"/>
    <property type="molecule type" value="Genomic_DNA"/>
</dbReference>
<gene>
    <name evidence="1" type="ORF">GZ78_23570</name>
</gene>
<reference evidence="1 2" key="1">
    <citation type="submission" date="2014-06" db="EMBL/GenBank/DDBJ databases">
        <title>Whole Genome Sequences of Three Symbiotic Endozoicomonas Bacteria.</title>
        <authorList>
            <person name="Neave M.J."/>
            <person name="Apprill A."/>
            <person name="Voolstra C.R."/>
        </authorList>
    </citation>
    <scope>NUCLEOTIDE SEQUENCE [LARGE SCALE GENOMIC DNA]</scope>
    <source>
        <strain evidence="1 2">DSM 25634</strain>
    </source>
</reference>
<protein>
    <submittedName>
        <fullName evidence="1">Uncharacterized protein</fullName>
    </submittedName>
</protein>
<organism evidence="1 2">
    <name type="scientific">Endozoicomonas numazuensis</name>
    <dbReference type="NCBI Taxonomy" id="1137799"/>
    <lineage>
        <taxon>Bacteria</taxon>
        <taxon>Pseudomonadati</taxon>
        <taxon>Pseudomonadota</taxon>
        <taxon>Gammaproteobacteria</taxon>
        <taxon>Oceanospirillales</taxon>
        <taxon>Endozoicomonadaceae</taxon>
        <taxon>Endozoicomonas</taxon>
    </lineage>
</organism>
<evidence type="ECO:0000313" key="2">
    <source>
        <dbReference type="Proteomes" id="UP000028073"/>
    </source>
</evidence>
<dbReference type="AlphaFoldDB" id="A0A081NCP0"/>
<accession>A0A081NCP0</accession>